<gene>
    <name evidence="1" type="ORF">INP52_09480</name>
</gene>
<organism evidence="1 2">
    <name type="scientific">Thermophilibacter immobilis</name>
    <dbReference type="NCBI Taxonomy" id="2779519"/>
    <lineage>
        <taxon>Bacteria</taxon>
        <taxon>Bacillati</taxon>
        <taxon>Actinomycetota</taxon>
        <taxon>Coriobacteriia</taxon>
        <taxon>Coriobacteriales</taxon>
        <taxon>Atopobiaceae</taxon>
        <taxon>Thermophilibacter</taxon>
    </lineage>
</organism>
<dbReference type="KEGG" id="tio:INP52_09480"/>
<proteinExistence type="predicted"/>
<protein>
    <submittedName>
        <fullName evidence="1">Uncharacterized protein</fullName>
    </submittedName>
</protein>
<accession>A0A7S7MBZ3</accession>
<reference evidence="1 2" key="1">
    <citation type="submission" date="2020-10" db="EMBL/GenBank/DDBJ databases">
        <title>Olsenella immobilis sp.nov., isolated from the mud in a fermentation cellar used for the production of Chinese strong-flavoured liquor.</title>
        <authorList>
            <person name="Lu L."/>
        </authorList>
    </citation>
    <scope>NUCLEOTIDE SEQUENCE [LARGE SCALE GENOMIC DNA]</scope>
    <source>
        <strain evidence="1 2">LZLJ-2</strain>
    </source>
</reference>
<evidence type="ECO:0000313" key="2">
    <source>
        <dbReference type="Proteomes" id="UP000593735"/>
    </source>
</evidence>
<dbReference type="Proteomes" id="UP000593735">
    <property type="component" value="Chromosome"/>
</dbReference>
<dbReference type="EMBL" id="CP063767">
    <property type="protein sequence ID" value="QOY61643.1"/>
    <property type="molecule type" value="Genomic_DNA"/>
</dbReference>
<sequence>MEGFTLGRPALVCRWRLAHHLLPLENRHLRALAQRRVNGVPVSTQLVAWAKQHIEWTLGDGSGEHPDGVLMLVVDERGQAAMSVGPYEPLETISVSELASRVRLAAREARSTGVSPETLWLVREGQLVWGIEPSERPSGAATLVSDLARAEGLVVTRRAGLAHALLQGNVAYDEAFLVSDEHGVVGADDAQGPCAQHFARDYEKLLSTTRR</sequence>
<name>A0A7S7MBZ3_9ACTN</name>
<evidence type="ECO:0000313" key="1">
    <source>
        <dbReference type="EMBL" id="QOY61643.1"/>
    </source>
</evidence>
<dbReference type="AlphaFoldDB" id="A0A7S7MBZ3"/>
<keyword evidence="2" id="KW-1185">Reference proteome</keyword>